<proteinExistence type="predicted"/>
<organism evidence="1 2">
    <name type="scientific">Dissostichus mawsoni</name>
    <name type="common">Antarctic cod</name>
    <dbReference type="NCBI Taxonomy" id="36200"/>
    <lineage>
        <taxon>Eukaryota</taxon>
        <taxon>Metazoa</taxon>
        <taxon>Chordata</taxon>
        <taxon>Craniata</taxon>
        <taxon>Vertebrata</taxon>
        <taxon>Euteleostomi</taxon>
        <taxon>Actinopterygii</taxon>
        <taxon>Neopterygii</taxon>
        <taxon>Teleostei</taxon>
        <taxon>Neoteleostei</taxon>
        <taxon>Acanthomorphata</taxon>
        <taxon>Eupercaria</taxon>
        <taxon>Perciformes</taxon>
        <taxon>Notothenioidei</taxon>
        <taxon>Nototheniidae</taxon>
        <taxon>Dissostichus</taxon>
    </lineage>
</organism>
<dbReference type="Proteomes" id="UP000518266">
    <property type="component" value="Unassembled WGS sequence"/>
</dbReference>
<accession>A0A7J5YS56</accession>
<reference evidence="1 2" key="1">
    <citation type="submission" date="2020-03" db="EMBL/GenBank/DDBJ databases">
        <title>Dissostichus mawsoni Genome sequencing and assembly.</title>
        <authorList>
            <person name="Park H."/>
        </authorList>
    </citation>
    <scope>NUCLEOTIDE SEQUENCE [LARGE SCALE GENOMIC DNA]</scope>
    <source>
        <strain evidence="1">DM0001</strain>
        <tissue evidence="1">Muscle</tissue>
    </source>
</reference>
<gene>
    <name evidence="1" type="ORF">F7725_005595</name>
</gene>
<evidence type="ECO:0000313" key="2">
    <source>
        <dbReference type="Proteomes" id="UP000518266"/>
    </source>
</evidence>
<evidence type="ECO:0000313" key="1">
    <source>
        <dbReference type="EMBL" id="KAF3852240.1"/>
    </source>
</evidence>
<dbReference type="EMBL" id="JAAKFY010000009">
    <property type="protein sequence ID" value="KAF3852240.1"/>
    <property type="molecule type" value="Genomic_DNA"/>
</dbReference>
<keyword evidence="2" id="KW-1185">Reference proteome</keyword>
<comment type="caution">
    <text evidence="1">The sequence shown here is derived from an EMBL/GenBank/DDBJ whole genome shotgun (WGS) entry which is preliminary data.</text>
</comment>
<sequence>MCFSSYGKETSSGGVLTKKWCCAEGLDRGVEELGVRGAKGAALYTDNHTRLKR</sequence>
<name>A0A7J5YS56_DISMA</name>
<protein>
    <submittedName>
        <fullName evidence="1">Uncharacterized protein</fullName>
    </submittedName>
</protein>
<dbReference type="AlphaFoldDB" id="A0A7J5YS56"/>